<dbReference type="PANTHER" id="PTHR30625">
    <property type="entry name" value="PROTEIN TOLQ"/>
    <property type="match status" value="1"/>
</dbReference>
<evidence type="ECO:0000259" key="10">
    <source>
        <dbReference type="Pfam" id="PF01618"/>
    </source>
</evidence>
<dbReference type="GO" id="GO:0005886">
    <property type="term" value="C:plasma membrane"/>
    <property type="evidence" value="ECO:0007669"/>
    <property type="project" value="UniProtKB-SubCell"/>
</dbReference>
<evidence type="ECO:0000256" key="4">
    <source>
        <dbReference type="ARBA" id="ARBA00022989"/>
    </source>
</evidence>
<name>A4CDZ7_9GAMM</name>
<dbReference type="PANTHER" id="PTHR30625:SF11">
    <property type="entry name" value="MOTA_TOLQ_EXBB PROTON CHANNEL DOMAIN-CONTAINING PROTEIN"/>
    <property type="match status" value="1"/>
</dbReference>
<feature type="transmembrane region" description="Helical" evidence="8">
    <location>
        <begin position="390"/>
        <end position="415"/>
    </location>
</feature>
<gene>
    <name evidence="11" type="ORF">PTD2_05945</name>
</gene>
<evidence type="ECO:0000256" key="3">
    <source>
        <dbReference type="ARBA" id="ARBA00022692"/>
    </source>
</evidence>
<dbReference type="InterPro" id="IPR002898">
    <property type="entry name" value="MotA_ExbB_proton_chnl"/>
</dbReference>
<keyword evidence="6" id="KW-0653">Protein transport</keyword>
<keyword evidence="4 8" id="KW-1133">Transmembrane helix</keyword>
<feature type="chain" id="PRO_5002666213" evidence="9">
    <location>
        <begin position="19"/>
        <end position="448"/>
    </location>
</feature>
<evidence type="ECO:0000256" key="2">
    <source>
        <dbReference type="ARBA" id="ARBA00022475"/>
    </source>
</evidence>
<dbReference type="RefSeq" id="WP_009839052.1">
    <property type="nucleotide sequence ID" value="NZ_AAOH01000007.1"/>
</dbReference>
<feature type="transmembrane region" description="Helical" evidence="8">
    <location>
        <begin position="345"/>
        <end position="370"/>
    </location>
</feature>
<dbReference type="AlphaFoldDB" id="A4CDZ7"/>
<keyword evidence="3 8" id="KW-0812">Transmembrane</keyword>
<evidence type="ECO:0000256" key="8">
    <source>
        <dbReference type="SAM" id="Phobius"/>
    </source>
</evidence>
<comment type="similarity">
    <text evidence="6">Belongs to the exbB/tolQ family.</text>
</comment>
<evidence type="ECO:0000313" key="12">
    <source>
        <dbReference type="Proteomes" id="UP000006201"/>
    </source>
</evidence>
<dbReference type="OrthoDB" id="4045at2"/>
<evidence type="ECO:0000256" key="6">
    <source>
        <dbReference type="RuleBase" id="RU004057"/>
    </source>
</evidence>
<feature type="signal peptide" evidence="9">
    <location>
        <begin position="1"/>
        <end position="18"/>
    </location>
</feature>
<comment type="caution">
    <text evidence="11">The sequence shown here is derived from an EMBL/GenBank/DDBJ whole genome shotgun (WGS) entry which is preliminary data.</text>
</comment>
<feature type="domain" description="MotA/TolQ/ExbB proton channel" evidence="10">
    <location>
        <begin position="331"/>
        <end position="426"/>
    </location>
</feature>
<dbReference type="EMBL" id="AAOH01000007">
    <property type="protein sequence ID" value="EAR27189.1"/>
    <property type="molecule type" value="Genomic_DNA"/>
</dbReference>
<keyword evidence="2" id="KW-1003">Cell membrane</keyword>
<evidence type="ECO:0000256" key="9">
    <source>
        <dbReference type="SAM" id="SignalP"/>
    </source>
</evidence>
<sequence>MNKLILLVFLLVYTSAGAAVNLNNDVTKGLINDIQQAERALKQTQQSIAKDNAVLQQQLSELEKSVLALQAKTAVARRATDEQTLSLETLQTRLHDWQQQYSYQNNLLQRFMQQQGVKTATNNTDFAAILALVDTQLAQLSQKSAPQWQLQQLALQDGQLKQLKTLTVGPMHWFADESTNQAGIYQINQGIAQVALNFSTSDSQALLALMQQGQGEVLFDPTLERAMTLQVAQESMLDHIKKGGIWVLPILAFGVFALLIALAKAFQLWRLPQILPGLSTRLSHIFSLPAAQASHELQGLQQQAGQAVSSMQHELLAISLNSNIGPSRDDQLFAALLHHKHKLEYWLGAIAITAAVSPLLGLLGTVSGMIETFKLMTLFGAGDAAAVSGGISEALVTTELGLVVAIPALLCHALLSRRAKTYYGELESCAVNLSQLNTDTSSTWQEAA</sequence>
<protein>
    <submittedName>
        <fullName evidence="11">Transport protein TolQ-like</fullName>
    </submittedName>
</protein>
<accession>A4CDZ7</accession>
<dbReference type="InterPro" id="IPR050790">
    <property type="entry name" value="ExbB/TolQ_transport"/>
</dbReference>
<comment type="subcellular location">
    <subcellularLocation>
        <location evidence="1">Cell membrane</location>
        <topology evidence="1">Multi-pass membrane protein</topology>
    </subcellularLocation>
    <subcellularLocation>
        <location evidence="6">Membrane</location>
        <topology evidence="6">Multi-pass membrane protein</topology>
    </subcellularLocation>
</comment>
<reference evidence="11 12" key="1">
    <citation type="submission" date="2006-02" db="EMBL/GenBank/DDBJ databases">
        <authorList>
            <person name="Moran M.A."/>
            <person name="Kjelleberg S."/>
            <person name="Egan S."/>
            <person name="Saunders N."/>
            <person name="Thomas T."/>
            <person name="Ferriera S."/>
            <person name="Johnson J."/>
            <person name="Kravitz S."/>
            <person name="Halpern A."/>
            <person name="Remington K."/>
            <person name="Beeson K."/>
            <person name="Tran B."/>
            <person name="Rogers Y.-H."/>
            <person name="Friedman R."/>
            <person name="Venter J.C."/>
        </authorList>
    </citation>
    <scope>NUCLEOTIDE SEQUENCE [LARGE SCALE GENOMIC DNA]</scope>
    <source>
        <strain evidence="11 12">D2</strain>
    </source>
</reference>
<keyword evidence="9" id="KW-0732">Signal</keyword>
<keyword evidence="5 8" id="KW-0472">Membrane</keyword>
<evidence type="ECO:0000256" key="5">
    <source>
        <dbReference type="ARBA" id="ARBA00023136"/>
    </source>
</evidence>
<dbReference type="HOGENOM" id="CLU_047225_0_0_6"/>
<dbReference type="Pfam" id="PF01618">
    <property type="entry name" value="MotA_ExbB"/>
    <property type="match status" value="1"/>
</dbReference>
<feature type="transmembrane region" description="Helical" evidence="8">
    <location>
        <begin position="243"/>
        <end position="263"/>
    </location>
</feature>
<keyword evidence="6" id="KW-0813">Transport</keyword>
<organism evidence="11 12">
    <name type="scientific">Pseudoalteromonas tunicata D2</name>
    <dbReference type="NCBI Taxonomy" id="87626"/>
    <lineage>
        <taxon>Bacteria</taxon>
        <taxon>Pseudomonadati</taxon>
        <taxon>Pseudomonadota</taxon>
        <taxon>Gammaproteobacteria</taxon>
        <taxon>Alteromonadales</taxon>
        <taxon>Pseudoalteromonadaceae</taxon>
        <taxon>Pseudoalteromonas</taxon>
    </lineage>
</organism>
<evidence type="ECO:0000313" key="11">
    <source>
        <dbReference type="EMBL" id="EAR27189.1"/>
    </source>
</evidence>
<dbReference type="GO" id="GO:0017038">
    <property type="term" value="P:protein import"/>
    <property type="evidence" value="ECO:0007669"/>
    <property type="project" value="TreeGrafter"/>
</dbReference>
<evidence type="ECO:0000256" key="1">
    <source>
        <dbReference type="ARBA" id="ARBA00004651"/>
    </source>
</evidence>
<dbReference type="eggNOG" id="COG0811">
    <property type="taxonomic scope" value="Bacteria"/>
</dbReference>
<feature type="coiled-coil region" evidence="7">
    <location>
        <begin position="27"/>
        <end position="72"/>
    </location>
</feature>
<keyword evidence="12" id="KW-1185">Reference proteome</keyword>
<dbReference type="STRING" id="87626.PTD2_05945"/>
<proteinExistence type="inferred from homology"/>
<keyword evidence="7" id="KW-0175">Coiled coil</keyword>
<evidence type="ECO:0000256" key="7">
    <source>
        <dbReference type="SAM" id="Coils"/>
    </source>
</evidence>
<dbReference type="Proteomes" id="UP000006201">
    <property type="component" value="Unassembled WGS sequence"/>
</dbReference>